<accession>A0ABR3NYW2</accession>
<protein>
    <recommendedName>
        <fullName evidence="2">C-type lectin domain-containing protein</fullName>
    </recommendedName>
</protein>
<dbReference type="SMART" id="SM00034">
    <property type="entry name" value="CLECT"/>
    <property type="match status" value="1"/>
</dbReference>
<dbReference type="InterPro" id="IPR050111">
    <property type="entry name" value="C-type_lectin/snaclec_domain"/>
</dbReference>
<dbReference type="InterPro" id="IPR016186">
    <property type="entry name" value="C-type_lectin-like/link_sf"/>
</dbReference>
<dbReference type="Pfam" id="PF00059">
    <property type="entry name" value="Lectin_C"/>
    <property type="match status" value="1"/>
</dbReference>
<evidence type="ECO:0000313" key="3">
    <source>
        <dbReference type="EMBL" id="KAL1282050.1"/>
    </source>
</evidence>
<feature type="domain" description="C-type lectin" evidence="2">
    <location>
        <begin position="56"/>
        <end position="172"/>
    </location>
</feature>
<evidence type="ECO:0000259" key="2">
    <source>
        <dbReference type="PROSITE" id="PS50041"/>
    </source>
</evidence>
<dbReference type="InterPro" id="IPR001304">
    <property type="entry name" value="C-type_lectin-like"/>
</dbReference>
<keyword evidence="1" id="KW-0732">Signal</keyword>
<proteinExistence type="predicted"/>
<keyword evidence="4" id="KW-1185">Reference proteome</keyword>
<dbReference type="SUPFAM" id="SSF56436">
    <property type="entry name" value="C-type lectin-like"/>
    <property type="match status" value="1"/>
</dbReference>
<comment type="caution">
    <text evidence="3">The sequence shown here is derived from an EMBL/GenBank/DDBJ whole genome shotgun (WGS) entry which is preliminary data.</text>
</comment>
<evidence type="ECO:0000313" key="4">
    <source>
        <dbReference type="Proteomes" id="UP001558613"/>
    </source>
</evidence>
<dbReference type="EMBL" id="JAYMGO010000001">
    <property type="protein sequence ID" value="KAL1282050.1"/>
    <property type="molecule type" value="Genomic_DNA"/>
</dbReference>
<dbReference type="PROSITE" id="PS50041">
    <property type="entry name" value="C_TYPE_LECTIN_2"/>
    <property type="match status" value="1"/>
</dbReference>
<name>A0ABR3NYW2_9TELE</name>
<feature type="signal peptide" evidence="1">
    <location>
        <begin position="1"/>
        <end position="21"/>
    </location>
</feature>
<feature type="chain" id="PRO_5046773998" description="C-type lectin domain-containing protein" evidence="1">
    <location>
        <begin position="22"/>
        <end position="186"/>
    </location>
</feature>
<dbReference type="InterPro" id="IPR016187">
    <property type="entry name" value="CTDL_fold"/>
</dbReference>
<dbReference type="Proteomes" id="UP001558613">
    <property type="component" value="Unassembled WGS sequence"/>
</dbReference>
<organism evidence="3 4">
    <name type="scientific">Cirrhinus molitorella</name>
    <name type="common">mud carp</name>
    <dbReference type="NCBI Taxonomy" id="172907"/>
    <lineage>
        <taxon>Eukaryota</taxon>
        <taxon>Metazoa</taxon>
        <taxon>Chordata</taxon>
        <taxon>Craniata</taxon>
        <taxon>Vertebrata</taxon>
        <taxon>Euteleostomi</taxon>
        <taxon>Actinopterygii</taxon>
        <taxon>Neopterygii</taxon>
        <taxon>Teleostei</taxon>
        <taxon>Ostariophysi</taxon>
        <taxon>Cypriniformes</taxon>
        <taxon>Cyprinidae</taxon>
        <taxon>Labeoninae</taxon>
        <taxon>Labeonini</taxon>
        <taxon>Cirrhinus</taxon>
    </lineage>
</organism>
<reference evidence="3 4" key="1">
    <citation type="submission" date="2023-09" db="EMBL/GenBank/DDBJ databases">
        <authorList>
            <person name="Wang M."/>
        </authorList>
    </citation>
    <scope>NUCLEOTIDE SEQUENCE [LARGE SCALE GENOMIC DNA]</scope>
    <source>
        <strain evidence="3">GT-2023</strain>
        <tissue evidence="3">Liver</tissue>
    </source>
</reference>
<dbReference type="Gene3D" id="3.10.100.10">
    <property type="entry name" value="Mannose-Binding Protein A, subunit A"/>
    <property type="match status" value="1"/>
</dbReference>
<gene>
    <name evidence="3" type="ORF">QQF64_000853</name>
</gene>
<dbReference type="PANTHER" id="PTHR22803">
    <property type="entry name" value="MANNOSE, PHOSPHOLIPASE, LECTIN RECEPTOR RELATED"/>
    <property type="match status" value="1"/>
</dbReference>
<sequence>MFKSGLISFLLMMLLFGSGNILTMEKGFVAGCTNVTAQCPRPESCNVYGFTDWYKVGQHCVKYFNKHLNFTDAELSCRVTAPGAHLVSVHSKMHNDLLIRIVNPKCNNLSFWLGGFEFFETGTFAWTDRSFWNFQVWTCDKLRICANQCVEMKGNGQWNVNKCSAENNYMCAFRRNTFKSDSEKMK</sequence>
<evidence type="ECO:0000256" key="1">
    <source>
        <dbReference type="SAM" id="SignalP"/>
    </source>
</evidence>
<dbReference type="CDD" id="cd00037">
    <property type="entry name" value="CLECT"/>
    <property type="match status" value="1"/>
</dbReference>